<organismHost>
    <name type="scientific">Helicoverpa zea</name>
    <name type="common">Corn earworm moth</name>
    <name type="synonym">Heliothis zea</name>
    <dbReference type="NCBI Taxonomy" id="7113"/>
</organismHost>
<dbReference type="RefSeq" id="YP_004956754.1">
    <property type="nucleotide sequence ID" value="NC_004156.2"/>
</dbReference>
<feature type="compositionally biased region" description="Polar residues" evidence="1">
    <location>
        <begin position="79"/>
        <end position="95"/>
    </location>
</feature>
<dbReference type="Proteomes" id="UP000029779">
    <property type="component" value="Segment"/>
</dbReference>
<feature type="region of interest" description="Disordered" evidence="1">
    <location>
        <begin position="53"/>
        <end position="95"/>
    </location>
</feature>
<feature type="compositionally biased region" description="Polar residues" evidence="1">
    <location>
        <begin position="53"/>
        <end position="67"/>
    </location>
</feature>
<evidence type="ECO:0000256" key="1">
    <source>
        <dbReference type="SAM" id="MobiDB-lite"/>
    </source>
</evidence>
<name>G9I032_HZNV2</name>
<gene>
    <name evidence="2" type="primary">orf6</name>
    <name evidence="2" type="ORF">Hz2V006</name>
</gene>
<dbReference type="EMBL" id="JN418988">
    <property type="protein sequence ID" value="AEW69555.1"/>
    <property type="molecule type" value="Genomic_DNA"/>
</dbReference>
<accession>G9I032</accession>
<proteinExistence type="predicted"/>
<reference evidence="2 3" key="1">
    <citation type="journal article" date="2012" name="Viruses">
        <title>Analysis of the Genome of the Sexually Transmitted Insect Virus Helicoverpa zea Nudivirus 2.</title>
        <authorList>
            <person name="Burand J.P."/>
            <person name="Kim W."/>
            <person name="Afonso C.L."/>
            <person name="Tulman E.R."/>
            <person name="Kutish G.F."/>
            <person name="Lu Z."/>
            <person name="Rock D.L."/>
        </authorList>
    </citation>
    <scope>NUCLEOTIDE SEQUENCE [LARGE SCALE GENOMIC DNA]</scope>
    <source>
        <strain evidence="2">MS1</strain>
    </source>
</reference>
<sequence>MGQRGVFGLSSAKQGPLYCTTNILTMLVEPKPESEATRTKVFNSKQSTTIYNNLKQSNTTINNNATTKPLEKNQPLILNPTSRPHYTNQSLNQEP</sequence>
<evidence type="ECO:0000313" key="3">
    <source>
        <dbReference type="Proteomes" id="UP000029779"/>
    </source>
</evidence>
<dbReference type="GeneID" id="11536432"/>
<keyword evidence="3" id="KW-1185">Reference proteome</keyword>
<organism evidence="2 3">
    <name type="scientific">Helicoverpa zea nudivirus 2</name>
    <name type="common">HzNV-2</name>
    <dbReference type="NCBI Taxonomy" id="1128424"/>
    <lineage>
        <taxon>Viruses</taxon>
        <taxon>Viruses incertae sedis</taxon>
        <taxon>Naldaviricetes</taxon>
        <taxon>Lefavirales</taxon>
        <taxon>Nudiviridae</taxon>
        <taxon>Betanudivirus</taxon>
        <taxon>Betanudivirus hezeae</taxon>
    </lineage>
</organism>
<protein>
    <submittedName>
        <fullName evidence="2">Uncharacterized protein</fullName>
    </submittedName>
</protein>
<dbReference type="KEGG" id="vg:11536432"/>
<evidence type="ECO:0000313" key="2">
    <source>
        <dbReference type="EMBL" id="AEW69555.1"/>
    </source>
</evidence>